<dbReference type="EMBL" id="CAUYUJ010016807">
    <property type="protein sequence ID" value="CAK0869008.1"/>
    <property type="molecule type" value="Genomic_DNA"/>
</dbReference>
<proteinExistence type="predicted"/>
<evidence type="ECO:0000256" key="1">
    <source>
        <dbReference type="SAM" id="MobiDB-lite"/>
    </source>
</evidence>
<name>A0ABN9V7U6_9DINO</name>
<feature type="compositionally biased region" description="Low complexity" evidence="1">
    <location>
        <begin position="1"/>
        <end position="17"/>
    </location>
</feature>
<dbReference type="Proteomes" id="UP001189429">
    <property type="component" value="Unassembled WGS sequence"/>
</dbReference>
<keyword evidence="3" id="KW-1185">Reference proteome</keyword>
<sequence>EALAAVEESSQAAESAADLPRGGTAAADLHLVLAEALWQQAHRATGEGTELALPHYEAAAALVQGAGDARKEGMVALGHGFALAQLGRPEGARERLLRARLLAEADGNAGALQFVDRLLAQVGGGGAAAEGPRPVLDAWRQFAEAFSAGKPAVLFCRGGIAAPGDAATRRAATKLRACGCLGVEALDVLAPGPGVPEGLQGVLGSPHLELPQLFVGGQVQAGWEDLSQEALRGLLGAAGLSLSEPPGAEPCHGTGAFAEGLEAWEVALVEIISKDGAGDWPRIAEQLVGRGFGDVLPRPPGSEAAAAALEAAWQGLAPTVKERLGAQPEMPCGHSCSTCPTRHECQLHDAVDGRAKDIEDLA</sequence>
<evidence type="ECO:0000313" key="3">
    <source>
        <dbReference type="Proteomes" id="UP001189429"/>
    </source>
</evidence>
<evidence type="ECO:0000313" key="2">
    <source>
        <dbReference type="EMBL" id="CAK0869008.1"/>
    </source>
</evidence>
<gene>
    <name evidence="2" type="ORF">PCOR1329_LOCUS55505</name>
</gene>
<protein>
    <submittedName>
        <fullName evidence="2">Uncharacterized protein</fullName>
    </submittedName>
</protein>
<dbReference type="PROSITE" id="PS51354">
    <property type="entry name" value="GLUTAREDOXIN_2"/>
    <property type="match status" value="1"/>
</dbReference>
<comment type="caution">
    <text evidence="2">The sequence shown here is derived from an EMBL/GenBank/DDBJ whole genome shotgun (WGS) entry which is preliminary data.</text>
</comment>
<feature type="non-terminal residue" evidence="2">
    <location>
        <position position="1"/>
    </location>
</feature>
<reference evidence="2" key="1">
    <citation type="submission" date="2023-10" db="EMBL/GenBank/DDBJ databases">
        <authorList>
            <person name="Chen Y."/>
            <person name="Shah S."/>
            <person name="Dougan E. K."/>
            <person name="Thang M."/>
            <person name="Chan C."/>
        </authorList>
    </citation>
    <scope>NUCLEOTIDE SEQUENCE [LARGE SCALE GENOMIC DNA]</scope>
</reference>
<accession>A0ABN9V7U6</accession>
<feature type="region of interest" description="Disordered" evidence="1">
    <location>
        <begin position="1"/>
        <end position="20"/>
    </location>
</feature>
<organism evidence="2 3">
    <name type="scientific">Prorocentrum cordatum</name>
    <dbReference type="NCBI Taxonomy" id="2364126"/>
    <lineage>
        <taxon>Eukaryota</taxon>
        <taxon>Sar</taxon>
        <taxon>Alveolata</taxon>
        <taxon>Dinophyceae</taxon>
        <taxon>Prorocentrales</taxon>
        <taxon>Prorocentraceae</taxon>
        <taxon>Prorocentrum</taxon>
    </lineage>
</organism>